<evidence type="ECO:0000313" key="2">
    <source>
        <dbReference type="Proteomes" id="UP000183508"/>
    </source>
</evidence>
<dbReference type="OrthoDB" id="2376647at2"/>
<dbReference type="Proteomes" id="UP000183508">
    <property type="component" value="Unassembled WGS sequence"/>
</dbReference>
<gene>
    <name evidence="1" type="ORF">SAMN05421543_106127</name>
</gene>
<name>A0A1I7IC38_9BACL</name>
<accession>A0A1I7IC38</accession>
<dbReference type="STRING" id="392015.SAMN05421543_106127"/>
<protein>
    <submittedName>
        <fullName evidence="1">Uncharacterized protein</fullName>
    </submittedName>
</protein>
<sequence length="105" mass="11673">MVKPGDIVKWTSQSQGSWVTKQGEVVAVVKPLESAFRHLPADLPKARRKFESDRVHAWYGIRALVKVPRVSKRDGSVLGYDYYCPRLSQVEVVEDGGDHGPDPAA</sequence>
<organism evidence="1 2">
    <name type="scientific">Alicyclobacillus macrosporangiidus</name>
    <dbReference type="NCBI Taxonomy" id="392015"/>
    <lineage>
        <taxon>Bacteria</taxon>
        <taxon>Bacillati</taxon>
        <taxon>Bacillota</taxon>
        <taxon>Bacilli</taxon>
        <taxon>Bacillales</taxon>
        <taxon>Alicyclobacillaceae</taxon>
        <taxon>Alicyclobacillus</taxon>
    </lineage>
</organism>
<dbReference type="AlphaFoldDB" id="A0A1I7IC38"/>
<reference evidence="2" key="1">
    <citation type="submission" date="2016-10" db="EMBL/GenBank/DDBJ databases">
        <authorList>
            <person name="Varghese N."/>
        </authorList>
    </citation>
    <scope>NUCLEOTIDE SEQUENCE [LARGE SCALE GENOMIC DNA]</scope>
    <source>
        <strain evidence="2">DSM 17980</strain>
    </source>
</reference>
<proteinExistence type="predicted"/>
<dbReference type="RefSeq" id="WP_074951023.1">
    <property type="nucleotide sequence ID" value="NZ_FPBV01000006.1"/>
</dbReference>
<keyword evidence="2" id="KW-1185">Reference proteome</keyword>
<dbReference type="EMBL" id="FPBV01000006">
    <property type="protein sequence ID" value="SFU70543.1"/>
    <property type="molecule type" value="Genomic_DNA"/>
</dbReference>
<evidence type="ECO:0000313" key="1">
    <source>
        <dbReference type="EMBL" id="SFU70543.1"/>
    </source>
</evidence>